<organism evidence="2 3">
    <name type="scientific">Sousa chinensis</name>
    <name type="common">Indo-pacific humpbacked dolphin</name>
    <name type="synonym">Steno chinensis</name>
    <dbReference type="NCBI Taxonomy" id="103600"/>
    <lineage>
        <taxon>Eukaryota</taxon>
        <taxon>Metazoa</taxon>
        <taxon>Chordata</taxon>
        <taxon>Craniata</taxon>
        <taxon>Vertebrata</taxon>
        <taxon>Euteleostomi</taxon>
        <taxon>Mammalia</taxon>
        <taxon>Eutheria</taxon>
        <taxon>Laurasiatheria</taxon>
        <taxon>Artiodactyla</taxon>
        <taxon>Whippomorpha</taxon>
        <taxon>Cetacea</taxon>
        <taxon>Odontoceti</taxon>
        <taxon>Delphinidae</taxon>
        <taxon>Sousa</taxon>
    </lineage>
</organism>
<feature type="region of interest" description="Disordered" evidence="1">
    <location>
        <begin position="75"/>
        <end position="102"/>
    </location>
</feature>
<dbReference type="EMBL" id="QWLN02004798">
    <property type="protein sequence ID" value="TEA38373.1"/>
    <property type="molecule type" value="Genomic_DNA"/>
</dbReference>
<evidence type="ECO:0000256" key="1">
    <source>
        <dbReference type="SAM" id="MobiDB-lite"/>
    </source>
</evidence>
<comment type="caution">
    <text evidence="2">The sequence shown here is derived from an EMBL/GenBank/DDBJ whole genome shotgun (WGS) entry which is preliminary data.</text>
</comment>
<gene>
    <name evidence="2" type="ORF">DBR06_SOUSAS110244</name>
</gene>
<keyword evidence="3" id="KW-1185">Reference proteome</keyword>
<evidence type="ECO:0000313" key="3">
    <source>
        <dbReference type="Proteomes" id="UP000295264"/>
    </source>
</evidence>
<name>A0A484GS08_SOUCH</name>
<dbReference type="Proteomes" id="UP000295264">
    <property type="component" value="Unassembled WGS sequence"/>
</dbReference>
<feature type="region of interest" description="Disordered" evidence="1">
    <location>
        <begin position="21"/>
        <end position="62"/>
    </location>
</feature>
<dbReference type="AlphaFoldDB" id="A0A484GS08"/>
<proteinExistence type="predicted"/>
<reference evidence="2 3" key="1">
    <citation type="journal article" date="2018" name="Genomics">
        <title>Molecular footprints of inshore aquatic adaptation in Indo-Pacific humpback dolphin (Sousa chinensis).</title>
        <authorList>
            <person name="Ming Y."/>
            <person name="Jian J."/>
            <person name="Yu F."/>
            <person name="Yu X."/>
            <person name="Wang J."/>
            <person name="Liu W."/>
        </authorList>
    </citation>
    <scope>NUCLEOTIDE SEQUENCE [LARGE SCALE GENOMIC DNA]</scope>
    <source>
        <strain evidence="2">MY-2018</strain>
        <tissue evidence="2">Skin</tissue>
    </source>
</reference>
<accession>A0A484GS08</accession>
<feature type="compositionally biased region" description="Low complexity" evidence="1">
    <location>
        <begin position="35"/>
        <end position="53"/>
    </location>
</feature>
<protein>
    <submittedName>
        <fullName evidence="2">Uncharacterized protein</fullName>
    </submittedName>
</protein>
<evidence type="ECO:0000313" key="2">
    <source>
        <dbReference type="EMBL" id="TEA38373.1"/>
    </source>
</evidence>
<sequence length="102" mass="10552">MCFSIEFSLVLKMSEKGHLSLAPASSSGWAGGSGAVTAGGAAGASPAPSQRASLRGRPRLPMEEPGSAELVLFWGGAARPSSGPQGRTGWLERRRRRGEEAT</sequence>